<reference evidence="5 7" key="3">
    <citation type="submission" date="2018-06" db="EMBL/GenBank/DDBJ databases">
        <authorList>
            <consortium name="Pathogen Informatics"/>
            <person name="Doyle S."/>
        </authorList>
    </citation>
    <scope>NUCLEOTIDE SEQUENCE [LARGE SCALE GENOMIC DNA]</scope>
    <source>
        <strain evidence="5 7">NCTC13834</strain>
    </source>
</reference>
<keyword evidence="4" id="KW-0378">Hydrolase</keyword>
<evidence type="ECO:0000259" key="2">
    <source>
        <dbReference type="Pfam" id="PF02517"/>
    </source>
</evidence>
<dbReference type="RefSeq" id="WP_096808859.1">
    <property type="nucleotide sequence ID" value="NZ_BMCF01000009.1"/>
</dbReference>
<reference evidence="4" key="2">
    <citation type="submission" date="2018-03" db="EMBL/GenBank/DDBJ databases">
        <authorList>
            <person name="Keele B.F."/>
        </authorList>
    </citation>
    <scope>NUCLEOTIDE SEQUENCE</scope>
    <source>
        <strain evidence="4">SNUC 4337</strain>
    </source>
</reference>
<dbReference type="Pfam" id="PF02517">
    <property type="entry name" value="Rce1-like"/>
    <property type="match status" value="1"/>
</dbReference>
<dbReference type="AlphaFoldDB" id="A0A291JJV6"/>
<dbReference type="GO" id="GO:0008237">
    <property type="term" value="F:metallopeptidase activity"/>
    <property type="evidence" value="ECO:0007669"/>
    <property type="project" value="UniProtKB-KW"/>
</dbReference>
<dbReference type="Proteomes" id="UP000240400">
    <property type="component" value="Unassembled WGS sequence"/>
</dbReference>
<feature type="transmembrane region" description="Helical" evidence="1">
    <location>
        <begin position="122"/>
        <end position="141"/>
    </location>
</feature>
<dbReference type="Proteomes" id="UP000664081">
    <property type="component" value="Unassembled WGS sequence"/>
</dbReference>
<evidence type="ECO:0000313" key="7">
    <source>
        <dbReference type="Proteomes" id="UP000254412"/>
    </source>
</evidence>
<feature type="transmembrane region" description="Helical" evidence="1">
    <location>
        <begin position="210"/>
        <end position="227"/>
    </location>
</feature>
<dbReference type="EMBL" id="PZHR01000105">
    <property type="protein sequence ID" value="PTK57670.1"/>
    <property type="molecule type" value="Genomic_DNA"/>
</dbReference>
<gene>
    <name evidence="4" type="ORF">BUZ61_12325</name>
    <name evidence="3" type="ORF">J3T88_11655</name>
    <name evidence="5" type="ORF">NCTC13834_00974</name>
</gene>
<accession>A0A291JJV6</accession>
<dbReference type="GO" id="GO:0004175">
    <property type="term" value="F:endopeptidase activity"/>
    <property type="evidence" value="ECO:0007669"/>
    <property type="project" value="UniProtKB-ARBA"/>
</dbReference>
<dbReference type="InterPro" id="IPR052710">
    <property type="entry name" value="CAAX_protease"/>
</dbReference>
<evidence type="ECO:0000313" key="4">
    <source>
        <dbReference type="EMBL" id="PTK57670.1"/>
    </source>
</evidence>
<keyword evidence="8" id="KW-1185">Reference proteome</keyword>
<organism evidence="4 6">
    <name type="scientific">Staphylococcus nepalensis</name>
    <dbReference type="NCBI Taxonomy" id="214473"/>
    <lineage>
        <taxon>Bacteria</taxon>
        <taxon>Bacillati</taxon>
        <taxon>Bacillota</taxon>
        <taxon>Bacilli</taxon>
        <taxon>Bacillales</taxon>
        <taxon>Staphylococcaceae</taxon>
        <taxon>Staphylococcus</taxon>
    </lineage>
</organism>
<dbReference type="GeneID" id="66776381"/>
<keyword evidence="4" id="KW-0482">Metalloprotease</keyword>
<feature type="transmembrane region" description="Helical" evidence="1">
    <location>
        <begin position="41"/>
        <end position="60"/>
    </location>
</feature>
<proteinExistence type="predicted"/>
<dbReference type="Proteomes" id="UP000254412">
    <property type="component" value="Unassembled WGS sequence"/>
</dbReference>
<name>A0A291JJV6_9STAP</name>
<dbReference type="InterPro" id="IPR003675">
    <property type="entry name" value="Rce1/LyrA-like_dom"/>
</dbReference>
<keyword evidence="4" id="KW-0645">Protease</keyword>
<sequence>MSRLWVSILTLIIYGLAQYGVLFFHMAGFFNNLSGKSLAFANIYTQVTLFIIAAFIIIIINNFISNPTQLEQQHKEKKRYAILWSLIGYVCVMFYQIIAGIINMYVLGGPKSSPNTEQLMKVAQEIPVFIILISVVGPILEEYVFRKVIFGELYNLMKGSKALRFIVASIVSSIIFSAAHGDPAFFIIYFGMGMIFSGLYAFTKRIWVPIVVHMMQNGFVVIIQVLVGPEKIKELQETASFIFNLII</sequence>
<evidence type="ECO:0000313" key="3">
    <source>
        <dbReference type="EMBL" id="MBO1227952.1"/>
    </source>
</evidence>
<evidence type="ECO:0000313" key="6">
    <source>
        <dbReference type="Proteomes" id="UP000240400"/>
    </source>
</evidence>
<dbReference type="GO" id="GO:0006508">
    <property type="term" value="P:proteolysis"/>
    <property type="evidence" value="ECO:0007669"/>
    <property type="project" value="UniProtKB-KW"/>
</dbReference>
<dbReference type="OrthoDB" id="2194912at2"/>
<feature type="transmembrane region" description="Helical" evidence="1">
    <location>
        <begin position="162"/>
        <end position="179"/>
    </location>
</feature>
<protein>
    <submittedName>
        <fullName evidence="5">Abortive infection protein</fullName>
    </submittedName>
    <submittedName>
        <fullName evidence="4">CPBP family intramembrane metalloprotease</fullName>
    </submittedName>
</protein>
<evidence type="ECO:0000256" key="1">
    <source>
        <dbReference type="SAM" id="Phobius"/>
    </source>
</evidence>
<keyword evidence="1" id="KW-1133">Transmembrane helix</keyword>
<evidence type="ECO:0000313" key="8">
    <source>
        <dbReference type="Proteomes" id="UP000664081"/>
    </source>
</evidence>
<feature type="transmembrane region" description="Helical" evidence="1">
    <location>
        <begin position="81"/>
        <end position="102"/>
    </location>
</feature>
<dbReference type="EMBL" id="JAFNLT010000011">
    <property type="protein sequence ID" value="MBO1227952.1"/>
    <property type="molecule type" value="Genomic_DNA"/>
</dbReference>
<dbReference type="PANTHER" id="PTHR36435:SF6">
    <property type="entry name" value="ABORTIVE INFECTION PROTEIN"/>
    <property type="match status" value="1"/>
</dbReference>
<dbReference type="KEGG" id="snl:BJD96_04690"/>
<dbReference type="EMBL" id="UHDS01000001">
    <property type="protein sequence ID" value="SUM54670.1"/>
    <property type="molecule type" value="Genomic_DNA"/>
</dbReference>
<keyword evidence="1" id="KW-0472">Membrane</keyword>
<dbReference type="GO" id="GO:0080120">
    <property type="term" value="P:CAAX-box protein maturation"/>
    <property type="evidence" value="ECO:0007669"/>
    <property type="project" value="UniProtKB-ARBA"/>
</dbReference>
<evidence type="ECO:0000313" key="5">
    <source>
        <dbReference type="EMBL" id="SUM54670.1"/>
    </source>
</evidence>
<dbReference type="NCBIfam" id="NF046050">
    <property type="entry name" value="CPBP_fam_MroQ"/>
    <property type="match status" value="1"/>
</dbReference>
<feature type="domain" description="CAAX prenyl protease 2/Lysostaphin resistance protein A-like" evidence="2">
    <location>
        <begin position="126"/>
        <end position="218"/>
    </location>
</feature>
<dbReference type="PANTHER" id="PTHR36435">
    <property type="entry name" value="SLR1288 PROTEIN"/>
    <property type="match status" value="1"/>
</dbReference>
<keyword evidence="1" id="KW-0812">Transmembrane</keyword>
<reference evidence="4 6" key="1">
    <citation type="journal article" date="2016" name="Front. Microbiol.">
        <title>Comprehensive Phylogenetic Analysis of Bovine Non-aureus Staphylococci Species Based on Whole-Genome Sequencing.</title>
        <authorList>
            <person name="Naushad S."/>
            <person name="Barkema H.W."/>
            <person name="Luby C."/>
            <person name="Condas L.A."/>
            <person name="Nobrega D.B."/>
            <person name="Carson D.A."/>
            <person name="De Buck J."/>
        </authorList>
    </citation>
    <scope>NUCLEOTIDE SEQUENCE [LARGE SCALE GENOMIC DNA]</scope>
    <source>
        <strain evidence="4 6">SNUC 4337</strain>
    </source>
</reference>
<reference evidence="3 8" key="4">
    <citation type="submission" date="2021-03" db="EMBL/GenBank/DDBJ databases">
        <title>Staphylococci and Mammaliicocci in bats.</title>
        <authorList>
            <person name="Fountain K."/>
        </authorList>
    </citation>
    <scope>NUCLEOTIDE SEQUENCE [LARGE SCALE GENOMIC DNA]</scope>
    <source>
        <strain evidence="3 8">18_1_E_SW</strain>
    </source>
</reference>